<dbReference type="OrthoDB" id="583154at2"/>
<dbReference type="SUPFAM" id="SSF55681">
    <property type="entry name" value="Class II aaRS and biotin synthetases"/>
    <property type="match status" value="1"/>
</dbReference>
<dbReference type="AlphaFoldDB" id="A0A255FYE2"/>
<dbReference type="RefSeq" id="WP_094406891.1">
    <property type="nucleotide sequence ID" value="NZ_NMVO01000018.1"/>
</dbReference>
<comment type="caution">
    <text evidence="1">The sequence shown here is derived from an EMBL/GenBank/DDBJ whole genome shotgun (WGS) entry which is preliminary data.</text>
</comment>
<proteinExistence type="predicted"/>
<evidence type="ECO:0008006" key="3">
    <source>
        <dbReference type="Google" id="ProtNLM"/>
    </source>
</evidence>
<accession>A0A255FYE2</accession>
<evidence type="ECO:0000313" key="2">
    <source>
        <dbReference type="Proteomes" id="UP000215896"/>
    </source>
</evidence>
<name>A0A255FYE2_9ACTN</name>
<gene>
    <name evidence="1" type="ORF">CGZ94_19440</name>
</gene>
<sequence length="309" mass="33391">MSENALASAQASFRDELVRAGLLLPTGSEGVYGLGERFEQVVQQVQSAIADALDRLLPADALRPTFPPLYPRAAYERTDYIASFPNLTGAINSFTGGDREHRALLAEREHSQHWDGHLTPTDLMLVPAVCHPLYGTLPTELPAAGVTAELTGWCFRHEPSVDPARLQTFRMHEIVRVGSPDQTAEHLRQWQEAMLEVLTGLGLEVDAVAANDPFFGRAGRVLATNQRAEQLKTEFVVRLYGDLDQGTAIASANNHQTHFGDTFGLRLADGSPASSACVGFGLERIALAVLRRSGTPTGALQQAGARAGE</sequence>
<dbReference type="EMBL" id="NMVO01000018">
    <property type="protein sequence ID" value="OYO08689.1"/>
    <property type="molecule type" value="Genomic_DNA"/>
</dbReference>
<evidence type="ECO:0000313" key="1">
    <source>
        <dbReference type="EMBL" id="OYO08689.1"/>
    </source>
</evidence>
<dbReference type="Proteomes" id="UP000215896">
    <property type="component" value="Unassembled WGS sequence"/>
</dbReference>
<keyword evidence="2" id="KW-1185">Reference proteome</keyword>
<organism evidence="1 2">
    <name type="scientific">Enemella evansiae</name>
    <dbReference type="NCBI Taxonomy" id="2016499"/>
    <lineage>
        <taxon>Bacteria</taxon>
        <taxon>Bacillati</taxon>
        <taxon>Actinomycetota</taxon>
        <taxon>Actinomycetes</taxon>
        <taxon>Propionibacteriales</taxon>
        <taxon>Propionibacteriaceae</taxon>
        <taxon>Enemella</taxon>
    </lineage>
</organism>
<protein>
    <recommendedName>
        <fullName evidence="3">Amino acid--[acyl-carrier-protein] ligase</fullName>
    </recommendedName>
</protein>
<dbReference type="InterPro" id="IPR045864">
    <property type="entry name" value="aa-tRNA-synth_II/BPL/LPL"/>
</dbReference>
<reference evidence="1 2" key="1">
    <citation type="submission" date="2017-07" db="EMBL/GenBank/DDBJ databases">
        <title>Draft whole genome sequences of clinical Proprionibacteriaceae strains.</title>
        <authorList>
            <person name="Bernier A.-M."/>
            <person name="Bernard K."/>
            <person name="Domingo M.-C."/>
        </authorList>
    </citation>
    <scope>NUCLEOTIDE SEQUENCE [LARGE SCALE GENOMIC DNA]</scope>
    <source>
        <strain evidence="1 2">NML 030167</strain>
    </source>
</reference>
<dbReference type="Gene3D" id="3.30.930.10">
    <property type="entry name" value="Bira Bifunctional Protein, Domain 2"/>
    <property type="match status" value="1"/>
</dbReference>